<evidence type="ECO:0000313" key="4">
    <source>
        <dbReference type="Proteomes" id="UP001475781"/>
    </source>
</evidence>
<evidence type="ECO:0000313" key="3">
    <source>
        <dbReference type="EMBL" id="WZF86902.1"/>
    </source>
</evidence>
<gene>
    <name evidence="3" type="ORF">NLK58_11035</name>
</gene>
<dbReference type="Proteomes" id="UP001475781">
    <property type="component" value="Chromosome"/>
</dbReference>
<dbReference type="InterPro" id="IPR001623">
    <property type="entry name" value="DnaJ_domain"/>
</dbReference>
<protein>
    <submittedName>
        <fullName evidence="3">DnaJ domain-containing protein</fullName>
    </submittedName>
</protein>
<evidence type="ECO:0000259" key="2">
    <source>
        <dbReference type="PROSITE" id="PS50076"/>
    </source>
</evidence>
<accession>A0ABZ2VX16</accession>
<evidence type="ECO:0000256" key="1">
    <source>
        <dbReference type="ARBA" id="ARBA00023186"/>
    </source>
</evidence>
<dbReference type="RefSeq" id="WP_227539257.1">
    <property type="nucleotide sequence ID" value="NZ_CP101118.1"/>
</dbReference>
<dbReference type="SMART" id="SM00271">
    <property type="entry name" value="DnaJ"/>
    <property type="match status" value="1"/>
</dbReference>
<dbReference type="SUPFAM" id="SSF46565">
    <property type="entry name" value="Chaperone J-domain"/>
    <property type="match status" value="1"/>
</dbReference>
<sequence length="254" mass="28828">MASGDKQPVLPARMEAEFSSLMRELSACGHQAPALIERAHLPRWCRRPLFFFLGYIARAEGRVTEADIGYAESLIKAMRLSARQRRRAINWFQQGKAAGQPPSIRGLALRLSRRLWPAPALKTAICLCHASQLGGRPGKPRRYRCEDAIDQIGLPVSVSDDIFDSYASKVWSRYTESQSKPTSYQQACELLGVTRRDSLEVIKRAYRKKVSECHPDKLAQQQVSTSEKNLAKERLLNYQQAWELIKRHHAASRP</sequence>
<name>A0ABZ2VX16_9GAMM</name>
<dbReference type="EMBL" id="CP101118">
    <property type="protein sequence ID" value="WZF86902.1"/>
    <property type="molecule type" value="Genomic_DNA"/>
</dbReference>
<dbReference type="CDD" id="cd06257">
    <property type="entry name" value="DnaJ"/>
    <property type="match status" value="1"/>
</dbReference>
<dbReference type="Pfam" id="PF00226">
    <property type="entry name" value="DnaJ"/>
    <property type="match status" value="1"/>
</dbReference>
<reference evidence="3 4" key="1">
    <citation type="submission" date="2022-07" db="EMBL/GenBank/DDBJ databases">
        <title>A copper resistant bacterium isolated from sediment samples of deep sea hydrothermal areas.</title>
        <authorList>
            <person name="Zeng X."/>
        </authorList>
    </citation>
    <scope>NUCLEOTIDE SEQUENCE [LARGE SCALE GENOMIC DNA]</scope>
    <source>
        <strain evidence="4">CuT 6</strain>
    </source>
</reference>
<dbReference type="InterPro" id="IPR036869">
    <property type="entry name" value="J_dom_sf"/>
</dbReference>
<keyword evidence="4" id="KW-1185">Reference proteome</keyword>
<feature type="domain" description="J" evidence="2">
    <location>
        <begin position="186"/>
        <end position="254"/>
    </location>
</feature>
<keyword evidence="1" id="KW-0143">Chaperone</keyword>
<dbReference type="PROSITE" id="PS50076">
    <property type="entry name" value="DNAJ_2"/>
    <property type="match status" value="1"/>
</dbReference>
<proteinExistence type="predicted"/>
<organism evidence="3 4">
    <name type="scientific">Marinobacter metalliresistant</name>
    <dbReference type="NCBI Taxonomy" id="2961995"/>
    <lineage>
        <taxon>Bacteria</taxon>
        <taxon>Pseudomonadati</taxon>
        <taxon>Pseudomonadota</taxon>
        <taxon>Gammaproteobacteria</taxon>
        <taxon>Pseudomonadales</taxon>
        <taxon>Marinobacteraceae</taxon>
        <taxon>Marinobacter</taxon>
    </lineage>
</organism>
<dbReference type="Gene3D" id="1.10.287.110">
    <property type="entry name" value="DnaJ domain"/>
    <property type="match status" value="1"/>
</dbReference>